<dbReference type="RefSeq" id="WP_406694553.1">
    <property type="nucleotide sequence ID" value="NZ_CP155447.1"/>
</dbReference>
<name>A0AAU7C8U4_9BACT</name>
<proteinExistence type="predicted"/>
<accession>A0AAU7C8U4</accession>
<protein>
    <submittedName>
        <fullName evidence="1">Uncharacterized protein</fullName>
    </submittedName>
</protein>
<organism evidence="1">
    <name type="scientific">Singulisphaera sp. Ch08</name>
    <dbReference type="NCBI Taxonomy" id="3120278"/>
    <lineage>
        <taxon>Bacteria</taxon>
        <taxon>Pseudomonadati</taxon>
        <taxon>Planctomycetota</taxon>
        <taxon>Planctomycetia</taxon>
        <taxon>Isosphaerales</taxon>
        <taxon>Isosphaeraceae</taxon>
        <taxon>Singulisphaera</taxon>
    </lineage>
</organism>
<reference evidence="1" key="1">
    <citation type="submission" date="2024-05" db="EMBL/GenBank/DDBJ databases">
        <title>Planctomycetes of the genus Singulisphaera possess chitinolytic capabilities.</title>
        <authorList>
            <person name="Ivanova A."/>
        </authorList>
    </citation>
    <scope>NUCLEOTIDE SEQUENCE</scope>
    <source>
        <strain evidence="1">Ch08T</strain>
    </source>
</reference>
<dbReference type="EMBL" id="CP155447">
    <property type="protein sequence ID" value="XBH01808.1"/>
    <property type="molecule type" value="Genomic_DNA"/>
</dbReference>
<evidence type="ECO:0000313" key="1">
    <source>
        <dbReference type="EMBL" id="XBH01808.1"/>
    </source>
</evidence>
<sequence length="150" mass="17022">MRYTIDDLKIIDPVEHVRSHPEMYLPQGTLDGSMLASRIVGDVLMLSDGWAYALHAGDWWIVASEIDWIQRILGSEWKDYFQKIVPFPEAGQNAMHSGVLLIAFAQDLMTFDEVSTHVIRGEADPSELEVKVREAPQGWKRAIAFRLPVT</sequence>
<gene>
    <name evidence="1" type="ORF">V5E97_26135</name>
</gene>
<dbReference type="AlphaFoldDB" id="A0AAU7C8U4"/>